<feature type="region of interest" description="Disordered" evidence="1">
    <location>
        <begin position="289"/>
        <end position="321"/>
    </location>
</feature>
<dbReference type="InParanoid" id="D7FN83"/>
<organism evidence="2 3">
    <name type="scientific">Ectocarpus siliculosus</name>
    <name type="common">Brown alga</name>
    <name type="synonym">Conferva siliculosa</name>
    <dbReference type="NCBI Taxonomy" id="2880"/>
    <lineage>
        <taxon>Eukaryota</taxon>
        <taxon>Sar</taxon>
        <taxon>Stramenopiles</taxon>
        <taxon>Ochrophyta</taxon>
        <taxon>PX clade</taxon>
        <taxon>Phaeophyceae</taxon>
        <taxon>Ectocarpales</taxon>
        <taxon>Ectocarpaceae</taxon>
        <taxon>Ectocarpus</taxon>
    </lineage>
</organism>
<feature type="region of interest" description="Disordered" evidence="1">
    <location>
        <begin position="252"/>
        <end position="275"/>
    </location>
</feature>
<dbReference type="InterPro" id="IPR029052">
    <property type="entry name" value="Metallo-depent_PP-like"/>
</dbReference>
<dbReference type="AlphaFoldDB" id="D7FN83"/>
<sequence length="321" mass="33400">MPNVVRGCSWSYEWKAVEVFLKENLFRGILRAHSVQGEGFHHHFQGQCPESNIGEGVSTVFSAPGYTTHSNRGGVLVVKGDGGVDPQGYDATPEPVVVNSVRAAVQRACPFMPTSLGEWADLDTDRLWSLSSSLPPAVSAAGRRQRSTASFDDTEALALRALWEAMSGGGGAITADSLFAFDDSFGEGTDCLHAAAVLRALAPSGRREAHACEPAMMGDFLRVAGALKEMSAVGSSPGNASGRSTEIDVVESSSENAVVGRSSPENAIAGKSPENAIVGNCSPETAVGNSPNAAMSLGDGTPPDFPRNCDRYPALESGVGG</sequence>
<dbReference type="EMBL" id="FN648270">
    <property type="protein sequence ID" value="CBJ30140.1"/>
    <property type="molecule type" value="Genomic_DNA"/>
</dbReference>
<evidence type="ECO:0000313" key="2">
    <source>
        <dbReference type="EMBL" id="CBJ30140.1"/>
    </source>
</evidence>
<dbReference type="GO" id="GO:0097720">
    <property type="term" value="P:calcineurin-mediated signaling"/>
    <property type="evidence" value="ECO:0007669"/>
    <property type="project" value="InterPro"/>
</dbReference>
<protein>
    <submittedName>
        <fullName evidence="2">Calcineurin A</fullName>
    </submittedName>
</protein>
<dbReference type="Gene3D" id="3.60.21.10">
    <property type="match status" value="1"/>
</dbReference>
<dbReference type="PANTHER" id="PTHR45673">
    <property type="entry name" value="SERINE/THREONINE-PROTEIN PHOSPHATASE 2B CATALYTIC SUBUNIT 1-RELATED"/>
    <property type="match status" value="1"/>
</dbReference>
<reference evidence="2 3" key="1">
    <citation type="journal article" date="2010" name="Nature">
        <title>The Ectocarpus genome and the independent evolution of multicellularity in brown algae.</title>
        <authorList>
            <person name="Cock J.M."/>
            <person name="Sterck L."/>
            <person name="Rouze P."/>
            <person name="Scornet D."/>
            <person name="Allen A.E."/>
            <person name="Amoutzias G."/>
            <person name="Anthouard V."/>
            <person name="Artiguenave F."/>
            <person name="Aury J.M."/>
            <person name="Badger J.H."/>
            <person name="Beszteri B."/>
            <person name="Billiau K."/>
            <person name="Bonnet E."/>
            <person name="Bothwell J.H."/>
            <person name="Bowler C."/>
            <person name="Boyen C."/>
            <person name="Brownlee C."/>
            <person name="Carrano C.J."/>
            <person name="Charrier B."/>
            <person name="Cho G.Y."/>
            <person name="Coelho S.M."/>
            <person name="Collen J."/>
            <person name="Corre E."/>
            <person name="Da Silva C."/>
            <person name="Delage L."/>
            <person name="Delaroque N."/>
            <person name="Dittami S.M."/>
            <person name="Doulbeau S."/>
            <person name="Elias M."/>
            <person name="Farnham G."/>
            <person name="Gachon C.M."/>
            <person name="Gschloessl B."/>
            <person name="Heesch S."/>
            <person name="Jabbari K."/>
            <person name="Jubin C."/>
            <person name="Kawai H."/>
            <person name="Kimura K."/>
            <person name="Kloareg B."/>
            <person name="Kupper F.C."/>
            <person name="Lang D."/>
            <person name="Le Bail A."/>
            <person name="Leblanc C."/>
            <person name="Lerouge P."/>
            <person name="Lohr M."/>
            <person name="Lopez P.J."/>
            <person name="Martens C."/>
            <person name="Maumus F."/>
            <person name="Michel G."/>
            <person name="Miranda-Saavedra D."/>
            <person name="Morales J."/>
            <person name="Moreau H."/>
            <person name="Motomura T."/>
            <person name="Nagasato C."/>
            <person name="Napoli C.A."/>
            <person name="Nelson D.R."/>
            <person name="Nyvall-Collen P."/>
            <person name="Peters A.F."/>
            <person name="Pommier C."/>
            <person name="Potin P."/>
            <person name="Poulain J."/>
            <person name="Quesneville H."/>
            <person name="Read B."/>
            <person name="Rensing S.A."/>
            <person name="Ritter A."/>
            <person name="Rousvoal S."/>
            <person name="Samanta M."/>
            <person name="Samson G."/>
            <person name="Schroeder D.C."/>
            <person name="Segurens B."/>
            <person name="Strittmatter M."/>
            <person name="Tonon T."/>
            <person name="Tregear J.W."/>
            <person name="Valentin K."/>
            <person name="von Dassow P."/>
            <person name="Yamagishi T."/>
            <person name="Van de Peer Y."/>
            <person name="Wincker P."/>
        </authorList>
    </citation>
    <scope>NUCLEOTIDE SEQUENCE [LARGE SCALE GENOMIC DNA]</scope>
    <source>
        <strain evidence="3">Ec32 / CCAP1310/4</strain>
    </source>
</reference>
<evidence type="ECO:0000256" key="1">
    <source>
        <dbReference type="SAM" id="MobiDB-lite"/>
    </source>
</evidence>
<dbReference type="InterPro" id="IPR043360">
    <property type="entry name" value="PP2B"/>
</dbReference>
<dbReference type="EMBL" id="FN649735">
    <property type="protein sequence ID" value="CBJ30140.1"/>
    <property type="molecule type" value="Genomic_DNA"/>
</dbReference>
<evidence type="ECO:0000313" key="3">
    <source>
        <dbReference type="Proteomes" id="UP000002630"/>
    </source>
</evidence>
<name>D7FN83_ECTSI</name>
<keyword evidence="3" id="KW-1185">Reference proteome</keyword>
<dbReference type="GO" id="GO:0033192">
    <property type="term" value="F:calmodulin-dependent protein phosphatase activity"/>
    <property type="evidence" value="ECO:0007669"/>
    <property type="project" value="InterPro"/>
</dbReference>
<gene>
    <name evidence="2" type="ORF">Esi_0177_0021</name>
</gene>
<dbReference type="SUPFAM" id="SSF56300">
    <property type="entry name" value="Metallo-dependent phosphatases"/>
    <property type="match status" value="1"/>
</dbReference>
<accession>D7FN83</accession>
<dbReference type="Proteomes" id="UP000002630">
    <property type="component" value="Linkage Group LG10"/>
</dbReference>
<dbReference type="STRING" id="2880.D7FN83"/>
<proteinExistence type="predicted"/>